<organism evidence="1 2">
    <name type="scientific">Mycobacterium lentiflavum</name>
    <dbReference type="NCBI Taxonomy" id="141349"/>
    <lineage>
        <taxon>Bacteria</taxon>
        <taxon>Bacillati</taxon>
        <taxon>Actinomycetota</taxon>
        <taxon>Actinomycetes</taxon>
        <taxon>Mycobacteriales</taxon>
        <taxon>Mycobacteriaceae</taxon>
        <taxon>Mycobacterium</taxon>
        <taxon>Mycobacterium simiae complex</taxon>
    </lineage>
</organism>
<dbReference type="GO" id="GO:0016787">
    <property type="term" value="F:hydrolase activity"/>
    <property type="evidence" value="ECO:0007669"/>
    <property type="project" value="UniProtKB-KW"/>
</dbReference>
<evidence type="ECO:0000313" key="2">
    <source>
        <dbReference type="Proteomes" id="UP000199251"/>
    </source>
</evidence>
<name>A0A0E4GZP4_MYCLN</name>
<proteinExistence type="predicted"/>
<protein>
    <submittedName>
        <fullName evidence="1">Alpha/beta hydrolase</fullName>
    </submittedName>
</protein>
<accession>A0A0E4GZP4</accession>
<dbReference type="Gene3D" id="3.40.50.1820">
    <property type="entry name" value="alpha/beta hydrolase"/>
    <property type="match status" value="1"/>
</dbReference>
<sequence>MEVVAAAGISERPTIFGHSMFGWVAATAAMRYRERINRIVVIDSPTRDYAPEAARLRGRKHRHCRTREEILSPSRRFLHRT</sequence>
<dbReference type="EMBL" id="CTEE01000001">
    <property type="protein sequence ID" value="CQD17384.1"/>
    <property type="molecule type" value="Genomic_DNA"/>
</dbReference>
<keyword evidence="1" id="KW-0378">Hydrolase</keyword>
<reference evidence="1 2" key="1">
    <citation type="submission" date="2015-03" db="EMBL/GenBank/DDBJ databases">
        <authorList>
            <person name="Urmite Genomes"/>
        </authorList>
    </citation>
    <scope>NUCLEOTIDE SEQUENCE [LARGE SCALE GENOMIC DNA]</scope>
    <source>
        <strain evidence="1 2">CSUR P1491</strain>
    </source>
</reference>
<dbReference type="AlphaFoldDB" id="A0A0E4GZP4"/>
<dbReference type="SUPFAM" id="SSF53474">
    <property type="entry name" value="alpha/beta-Hydrolases"/>
    <property type="match status" value="1"/>
</dbReference>
<gene>
    <name evidence="1" type="ORF">BN1232_03875</name>
</gene>
<dbReference type="InterPro" id="IPR029058">
    <property type="entry name" value="AB_hydrolase_fold"/>
</dbReference>
<dbReference type="Proteomes" id="UP000199251">
    <property type="component" value="Unassembled WGS sequence"/>
</dbReference>
<dbReference type="STRING" id="141349.BN1232_03875"/>
<evidence type="ECO:0000313" key="1">
    <source>
        <dbReference type="EMBL" id="CQD17384.1"/>
    </source>
</evidence>